<accession>A0A7X9FR11</accession>
<organism evidence="1 2">
    <name type="scientific">SAR324 cluster bacterium</name>
    <dbReference type="NCBI Taxonomy" id="2024889"/>
    <lineage>
        <taxon>Bacteria</taxon>
        <taxon>Deltaproteobacteria</taxon>
        <taxon>SAR324 cluster</taxon>
    </lineage>
</organism>
<evidence type="ECO:0000313" key="1">
    <source>
        <dbReference type="EMBL" id="NMC62732.1"/>
    </source>
</evidence>
<sequence>MQGKVKSLFIGGFLLIVSWAQTLLTLSVSVRPLARRTGIFSLINVSQIDENE</sequence>
<name>A0A7X9FR11_9DELT</name>
<gene>
    <name evidence="1" type="ORF">GYA55_06130</name>
</gene>
<proteinExistence type="predicted"/>
<evidence type="ECO:0000313" key="2">
    <source>
        <dbReference type="Proteomes" id="UP000524246"/>
    </source>
</evidence>
<dbReference type="AlphaFoldDB" id="A0A7X9FR11"/>
<reference evidence="1 2" key="1">
    <citation type="journal article" date="2020" name="Biotechnol. Biofuels">
        <title>New insights from the biogas microbiome by comprehensive genome-resolved metagenomics of nearly 1600 species originating from multiple anaerobic digesters.</title>
        <authorList>
            <person name="Campanaro S."/>
            <person name="Treu L."/>
            <person name="Rodriguez-R L.M."/>
            <person name="Kovalovszki A."/>
            <person name="Ziels R.M."/>
            <person name="Maus I."/>
            <person name="Zhu X."/>
            <person name="Kougias P.G."/>
            <person name="Basile A."/>
            <person name="Luo G."/>
            <person name="Schluter A."/>
            <person name="Konstantinidis K.T."/>
            <person name="Angelidaki I."/>
        </authorList>
    </citation>
    <scope>NUCLEOTIDE SEQUENCE [LARGE SCALE GENOMIC DNA]</scope>
    <source>
        <strain evidence="1">AS27yjCOA_65</strain>
    </source>
</reference>
<comment type="caution">
    <text evidence="1">The sequence shown here is derived from an EMBL/GenBank/DDBJ whole genome shotgun (WGS) entry which is preliminary data.</text>
</comment>
<dbReference type="Proteomes" id="UP000524246">
    <property type="component" value="Unassembled WGS sequence"/>
</dbReference>
<protein>
    <submittedName>
        <fullName evidence="1">Uncharacterized protein</fullName>
    </submittedName>
</protein>
<dbReference type="EMBL" id="JAAZON010000265">
    <property type="protein sequence ID" value="NMC62732.1"/>
    <property type="molecule type" value="Genomic_DNA"/>
</dbReference>